<name>A0ABP7IBB5_9PSEU</name>
<protein>
    <submittedName>
        <fullName evidence="1">SAM-dependent methyltransferase</fullName>
    </submittedName>
</protein>
<dbReference type="GO" id="GO:0032259">
    <property type="term" value="P:methylation"/>
    <property type="evidence" value="ECO:0007669"/>
    <property type="project" value="UniProtKB-KW"/>
</dbReference>
<evidence type="ECO:0000313" key="2">
    <source>
        <dbReference type="Proteomes" id="UP001501624"/>
    </source>
</evidence>
<dbReference type="PIRSF" id="PIRSF017393">
    <property type="entry name" value="MTase_SAV2177"/>
    <property type="match status" value="1"/>
</dbReference>
<dbReference type="InterPro" id="IPR029063">
    <property type="entry name" value="SAM-dependent_MTases_sf"/>
</dbReference>
<evidence type="ECO:0000313" key="1">
    <source>
        <dbReference type="EMBL" id="GAA3814213.1"/>
    </source>
</evidence>
<gene>
    <name evidence="1" type="ORF">GCM10022380_35290</name>
</gene>
<accession>A0ABP7IBB5</accession>
<dbReference type="EMBL" id="BAABCM010000004">
    <property type="protein sequence ID" value="GAA3814213.1"/>
    <property type="molecule type" value="Genomic_DNA"/>
</dbReference>
<dbReference type="SUPFAM" id="SSF53335">
    <property type="entry name" value="S-adenosyl-L-methionine-dependent methyltransferases"/>
    <property type="match status" value="1"/>
</dbReference>
<reference evidence="2" key="1">
    <citation type="journal article" date="2019" name="Int. J. Syst. Evol. Microbiol.">
        <title>The Global Catalogue of Microorganisms (GCM) 10K type strain sequencing project: providing services to taxonomists for standard genome sequencing and annotation.</title>
        <authorList>
            <consortium name="The Broad Institute Genomics Platform"/>
            <consortium name="The Broad Institute Genome Sequencing Center for Infectious Disease"/>
            <person name="Wu L."/>
            <person name="Ma J."/>
        </authorList>
    </citation>
    <scope>NUCLEOTIDE SEQUENCE [LARGE SCALE GENOMIC DNA]</scope>
    <source>
        <strain evidence="2">JCM 17017</strain>
    </source>
</reference>
<dbReference type="Gene3D" id="3.40.50.150">
    <property type="entry name" value="Vaccinia Virus protein VP39"/>
    <property type="match status" value="1"/>
</dbReference>
<keyword evidence="1" id="KW-0808">Transferase</keyword>
<comment type="caution">
    <text evidence="1">The sequence shown here is derived from an EMBL/GenBank/DDBJ whole genome shotgun (WGS) entry which is preliminary data.</text>
</comment>
<keyword evidence="2" id="KW-1185">Reference proteome</keyword>
<dbReference type="GO" id="GO:0008168">
    <property type="term" value="F:methyltransferase activity"/>
    <property type="evidence" value="ECO:0007669"/>
    <property type="project" value="UniProtKB-KW"/>
</dbReference>
<proteinExistence type="predicted"/>
<organism evidence="1 2">
    <name type="scientific">Amycolatopsis tucumanensis</name>
    <dbReference type="NCBI Taxonomy" id="401106"/>
    <lineage>
        <taxon>Bacteria</taxon>
        <taxon>Bacillati</taxon>
        <taxon>Actinomycetota</taxon>
        <taxon>Actinomycetes</taxon>
        <taxon>Pseudonocardiales</taxon>
        <taxon>Pseudonocardiaceae</taxon>
        <taxon>Amycolatopsis</taxon>
    </lineage>
</organism>
<sequence>MTYGPRCTTDRATCGGVYDIHLGGSGYTRHDREAARRMVAEFPAGQRDVPERAARFNRQFLVRSVGYALDQGIRQFLDLGCGFPRWGNVHEVAQPRHPDARVVYVDYELGPVEEYRKLLSGNGKTHVLHADLREPERVLAQAAERLDLGEPVWLGMLCVLSFVRLCHGEDLYDVVRQYTDRLAPGSCFTLSIGCGEDMPAESLPPFYLLSEVYERELGTPYVLRNVSQVERFFDGLSLVTPVTYLTDCLAEPGRQVSYTDWAKRAMRGAVARVPG</sequence>
<dbReference type="Proteomes" id="UP001501624">
    <property type="component" value="Unassembled WGS sequence"/>
</dbReference>
<dbReference type="Pfam" id="PF04672">
    <property type="entry name" value="Methyltransf_19"/>
    <property type="match status" value="1"/>
</dbReference>
<dbReference type="InterPro" id="IPR006764">
    <property type="entry name" value="SAM_dep_MeTrfase_SAV2177_type"/>
</dbReference>
<keyword evidence="1" id="KW-0489">Methyltransferase</keyword>
<dbReference type="RefSeq" id="WP_237339488.1">
    <property type="nucleotide sequence ID" value="NZ_BAABCM010000004.1"/>
</dbReference>